<proteinExistence type="predicted"/>
<dbReference type="InterPro" id="IPR032609">
    <property type="entry name" value="DUF4893"/>
</dbReference>
<protein>
    <submittedName>
        <fullName evidence="2">DUF4893 domain-containing protein</fullName>
    </submittedName>
</protein>
<organism evidence="2 3">
    <name type="scientific">Paracoccus onubensis</name>
    <dbReference type="NCBI Taxonomy" id="1675788"/>
    <lineage>
        <taxon>Bacteria</taxon>
        <taxon>Pseudomonadati</taxon>
        <taxon>Pseudomonadota</taxon>
        <taxon>Alphaproteobacteria</taxon>
        <taxon>Rhodobacterales</taxon>
        <taxon>Paracoccaceae</taxon>
        <taxon>Paracoccus</taxon>
    </lineage>
</organism>
<reference evidence="3" key="1">
    <citation type="submission" date="2018-09" db="EMBL/GenBank/DDBJ databases">
        <title>Acidovorax cavernicola nov. sp. isolated from Gruta de las Maravillas (Aracena, Spain).</title>
        <authorList>
            <person name="Jurado V."/>
            <person name="Gutierrez-Patricio S."/>
            <person name="Gonzalez-Pimentel J.L."/>
            <person name="Miller A.Z."/>
            <person name="Laiz L."/>
            <person name="Saiz-Jimenez C."/>
        </authorList>
    </citation>
    <scope>NUCLEOTIDE SEQUENCE [LARGE SCALE GENOMIC DNA]</scope>
    <source>
        <strain evidence="3">1011MAR3C25</strain>
    </source>
</reference>
<dbReference type="Pfam" id="PF16233">
    <property type="entry name" value="DUF4893"/>
    <property type="match status" value="1"/>
</dbReference>
<evidence type="ECO:0000313" key="2">
    <source>
        <dbReference type="EMBL" id="RJE84827.1"/>
    </source>
</evidence>
<sequence>MPEPLKLFPWSSCKIMLSIPGLNAIIATFLCSLTALPATAQESPADQPHLADMTEIRADDARRLQELDASAGAALRQAFAGGAPEDIAELTKALAGAPLSPEDALAALPGEWSCRTIKLGKNLPLVVYQEFRCLVSENGEFEKLSGSQRSRGKLHLDGERLVYLGTGFVSGETPVPYADLPEQVDTQTTPQLMPEIGVVEMTAPDHARILFPDPYLESRMDLILLRR</sequence>
<keyword evidence="3" id="KW-1185">Reference proteome</keyword>
<keyword evidence="1" id="KW-0732">Signal</keyword>
<accession>A0A418SV54</accession>
<feature type="chain" id="PRO_5019088662" evidence="1">
    <location>
        <begin position="41"/>
        <end position="227"/>
    </location>
</feature>
<dbReference type="OrthoDB" id="9153930at2"/>
<dbReference type="AlphaFoldDB" id="A0A418SV54"/>
<dbReference type="Proteomes" id="UP000284202">
    <property type="component" value="Unassembled WGS sequence"/>
</dbReference>
<feature type="signal peptide" evidence="1">
    <location>
        <begin position="1"/>
        <end position="40"/>
    </location>
</feature>
<name>A0A418SV54_9RHOB</name>
<dbReference type="EMBL" id="QZCG01000007">
    <property type="protein sequence ID" value="RJE84827.1"/>
    <property type="molecule type" value="Genomic_DNA"/>
</dbReference>
<evidence type="ECO:0000313" key="3">
    <source>
        <dbReference type="Proteomes" id="UP000284202"/>
    </source>
</evidence>
<comment type="caution">
    <text evidence="2">The sequence shown here is derived from an EMBL/GenBank/DDBJ whole genome shotgun (WGS) entry which is preliminary data.</text>
</comment>
<evidence type="ECO:0000256" key="1">
    <source>
        <dbReference type="SAM" id="SignalP"/>
    </source>
</evidence>
<gene>
    <name evidence="2" type="ORF">D3P04_10935</name>
</gene>